<sequence>MAAHDYYLGTQGVHELLGTSPYMNTPPPSYSAHPYLPPPPPPKQHNGYTPHQPYPEKPSQQQAMMAPYPQTPPPGGYFASPPSIPQPQPQLQRQHSSYLGAPLQPYRSHSQPARPPSPPPPSSPLHNRDRDRDRSSSRHHNHNHSRRHKPSKSHSYDKSHDESHKTRDTFLGAGAGTLIGDAIFPGLGTAAGLVLGGYGGRKYALEKRRGDEASDGEKGGRRKKKGQDGWDERCRMGRKRSAAR</sequence>
<feature type="compositionally biased region" description="Pro residues" evidence="1">
    <location>
        <begin position="113"/>
        <end position="123"/>
    </location>
</feature>
<proteinExistence type="predicted"/>
<feature type="region of interest" description="Disordered" evidence="1">
    <location>
        <begin position="205"/>
        <end position="244"/>
    </location>
</feature>
<evidence type="ECO:0000313" key="3">
    <source>
        <dbReference type="Proteomes" id="UP000016936"/>
    </source>
</evidence>
<feature type="compositionally biased region" description="Basic and acidic residues" evidence="1">
    <location>
        <begin position="154"/>
        <end position="168"/>
    </location>
</feature>
<dbReference type="OMA" id="KHRKWRE"/>
<evidence type="ECO:0008006" key="4">
    <source>
        <dbReference type="Google" id="ProtNLM"/>
    </source>
</evidence>
<dbReference type="HOGENOM" id="CLU_931105_0_0_1"/>
<dbReference type="OrthoDB" id="3797879at2759"/>
<feature type="compositionally biased region" description="Basic and acidic residues" evidence="1">
    <location>
        <begin position="226"/>
        <end position="235"/>
    </location>
</feature>
<organism evidence="2 3">
    <name type="scientific">Cochliobolus heterostrophus (strain C5 / ATCC 48332 / race O)</name>
    <name type="common">Southern corn leaf blight fungus</name>
    <name type="synonym">Bipolaris maydis</name>
    <dbReference type="NCBI Taxonomy" id="701091"/>
    <lineage>
        <taxon>Eukaryota</taxon>
        <taxon>Fungi</taxon>
        <taxon>Dikarya</taxon>
        <taxon>Ascomycota</taxon>
        <taxon>Pezizomycotina</taxon>
        <taxon>Dothideomycetes</taxon>
        <taxon>Pleosporomycetidae</taxon>
        <taxon>Pleosporales</taxon>
        <taxon>Pleosporineae</taxon>
        <taxon>Pleosporaceae</taxon>
        <taxon>Bipolaris</taxon>
    </lineage>
</organism>
<accession>M2TLT9</accession>
<feature type="compositionally biased region" description="Basic and acidic residues" evidence="1">
    <location>
        <begin position="126"/>
        <end position="136"/>
    </location>
</feature>
<feature type="compositionally biased region" description="Basic residues" evidence="1">
    <location>
        <begin position="137"/>
        <end position="152"/>
    </location>
</feature>
<dbReference type="eggNOG" id="ENOG502SD6I">
    <property type="taxonomic scope" value="Eukaryota"/>
</dbReference>
<protein>
    <recommendedName>
        <fullName evidence="4">Glycine zipper 2TM domain-containing protein</fullName>
    </recommendedName>
</protein>
<gene>
    <name evidence="2" type="ORF">COCHEDRAFT_1184546</name>
</gene>
<keyword evidence="3" id="KW-1185">Reference proteome</keyword>
<dbReference type="EMBL" id="KB445582">
    <property type="protein sequence ID" value="EMD87474.1"/>
    <property type="molecule type" value="Genomic_DNA"/>
</dbReference>
<reference evidence="2 3" key="1">
    <citation type="journal article" date="2012" name="PLoS Pathog.">
        <title>Diverse lifestyles and strategies of plant pathogenesis encoded in the genomes of eighteen Dothideomycetes fungi.</title>
        <authorList>
            <person name="Ohm R.A."/>
            <person name="Feau N."/>
            <person name="Henrissat B."/>
            <person name="Schoch C.L."/>
            <person name="Horwitz B.A."/>
            <person name="Barry K.W."/>
            <person name="Condon B.J."/>
            <person name="Copeland A.C."/>
            <person name="Dhillon B."/>
            <person name="Glaser F."/>
            <person name="Hesse C.N."/>
            <person name="Kosti I."/>
            <person name="LaButti K."/>
            <person name="Lindquist E.A."/>
            <person name="Lucas S."/>
            <person name="Salamov A.A."/>
            <person name="Bradshaw R.E."/>
            <person name="Ciuffetti L."/>
            <person name="Hamelin R.C."/>
            <person name="Kema G.H.J."/>
            <person name="Lawrence C."/>
            <person name="Scott J.A."/>
            <person name="Spatafora J.W."/>
            <person name="Turgeon B.G."/>
            <person name="de Wit P.J.G.M."/>
            <person name="Zhong S."/>
            <person name="Goodwin S.B."/>
            <person name="Grigoriev I.V."/>
        </authorList>
    </citation>
    <scope>NUCLEOTIDE SEQUENCE [LARGE SCALE GENOMIC DNA]</scope>
    <source>
        <strain evidence="3">C5 / ATCC 48332 / race O</strain>
    </source>
</reference>
<dbReference type="AlphaFoldDB" id="M2TLT9"/>
<evidence type="ECO:0000313" key="2">
    <source>
        <dbReference type="EMBL" id="EMD87474.1"/>
    </source>
</evidence>
<name>M2TLT9_COCH5</name>
<feature type="compositionally biased region" description="Basic and acidic residues" evidence="1">
    <location>
        <begin position="205"/>
        <end position="219"/>
    </location>
</feature>
<feature type="compositionally biased region" description="Pro residues" evidence="1">
    <location>
        <begin position="24"/>
        <end position="43"/>
    </location>
</feature>
<dbReference type="Proteomes" id="UP000016936">
    <property type="component" value="Unassembled WGS sequence"/>
</dbReference>
<evidence type="ECO:0000256" key="1">
    <source>
        <dbReference type="SAM" id="MobiDB-lite"/>
    </source>
</evidence>
<reference evidence="3" key="2">
    <citation type="journal article" date="2013" name="PLoS Genet.">
        <title>Comparative genome structure, secondary metabolite, and effector coding capacity across Cochliobolus pathogens.</title>
        <authorList>
            <person name="Condon B.J."/>
            <person name="Leng Y."/>
            <person name="Wu D."/>
            <person name="Bushley K.E."/>
            <person name="Ohm R.A."/>
            <person name="Otillar R."/>
            <person name="Martin J."/>
            <person name="Schackwitz W."/>
            <person name="Grimwood J."/>
            <person name="MohdZainudin N."/>
            <person name="Xue C."/>
            <person name="Wang R."/>
            <person name="Manning V.A."/>
            <person name="Dhillon B."/>
            <person name="Tu Z.J."/>
            <person name="Steffenson B.J."/>
            <person name="Salamov A."/>
            <person name="Sun H."/>
            <person name="Lowry S."/>
            <person name="LaButti K."/>
            <person name="Han J."/>
            <person name="Copeland A."/>
            <person name="Lindquist E."/>
            <person name="Barry K."/>
            <person name="Schmutz J."/>
            <person name="Baker S.E."/>
            <person name="Ciuffetti L.M."/>
            <person name="Grigoriev I.V."/>
            <person name="Zhong S."/>
            <person name="Turgeon B.G."/>
        </authorList>
    </citation>
    <scope>NUCLEOTIDE SEQUENCE [LARGE SCALE GENOMIC DNA]</scope>
    <source>
        <strain evidence="3">C5 / ATCC 48332 / race O</strain>
    </source>
</reference>
<feature type="region of interest" description="Disordered" evidence="1">
    <location>
        <begin position="19"/>
        <end position="168"/>
    </location>
</feature>